<keyword evidence="3" id="KW-1185">Reference proteome</keyword>
<dbReference type="AlphaFoldDB" id="A0A561UI30"/>
<dbReference type="OrthoDB" id="3469983at2"/>
<evidence type="ECO:0000259" key="1">
    <source>
        <dbReference type="Pfam" id="PF08242"/>
    </source>
</evidence>
<keyword evidence="2" id="KW-0808">Transferase</keyword>
<reference evidence="2 3" key="1">
    <citation type="submission" date="2019-06" db="EMBL/GenBank/DDBJ databases">
        <title>Sequencing the genomes of 1000 actinobacteria strains.</title>
        <authorList>
            <person name="Klenk H.-P."/>
        </authorList>
    </citation>
    <scope>NUCLEOTIDE SEQUENCE [LARGE SCALE GENOMIC DNA]</scope>
    <source>
        <strain evidence="2 3">DSM 44826</strain>
    </source>
</reference>
<dbReference type="Proteomes" id="UP000317940">
    <property type="component" value="Unassembled WGS sequence"/>
</dbReference>
<dbReference type="RefSeq" id="WP_145905356.1">
    <property type="nucleotide sequence ID" value="NZ_BAAAMZ010000011.1"/>
</dbReference>
<comment type="caution">
    <text evidence="2">The sequence shown here is derived from an EMBL/GenBank/DDBJ whole genome shotgun (WGS) entry which is preliminary data.</text>
</comment>
<keyword evidence="2" id="KW-0830">Ubiquinone</keyword>
<organism evidence="2 3">
    <name type="scientific">Kitasatospora viridis</name>
    <dbReference type="NCBI Taxonomy" id="281105"/>
    <lineage>
        <taxon>Bacteria</taxon>
        <taxon>Bacillati</taxon>
        <taxon>Actinomycetota</taxon>
        <taxon>Actinomycetes</taxon>
        <taxon>Kitasatosporales</taxon>
        <taxon>Streptomycetaceae</taxon>
        <taxon>Kitasatospora</taxon>
    </lineage>
</organism>
<name>A0A561UI30_9ACTN</name>
<gene>
    <name evidence="2" type="ORF">FHX73_112854</name>
</gene>
<dbReference type="Pfam" id="PF08242">
    <property type="entry name" value="Methyltransf_12"/>
    <property type="match status" value="1"/>
</dbReference>
<dbReference type="InterPro" id="IPR013217">
    <property type="entry name" value="Methyltransf_12"/>
</dbReference>
<dbReference type="CDD" id="cd02440">
    <property type="entry name" value="AdoMet_MTases"/>
    <property type="match status" value="1"/>
</dbReference>
<dbReference type="InterPro" id="IPR029063">
    <property type="entry name" value="SAM-dependent_MTases_sf"/>
</dbReference>
<dbReference type="GO" id="GO:0032259">
    <property type="term" value="P:methylation"/>
    <property type="evidence" value="ECO:0007669"/>
    <property type="project" value="UniProtKB-KW"/>
</dbReference>
<accession>A0A561UI30</accession>
<dbReference type="EMBL" id="VIWT01000001">
    <property type="protein sequence ID" value="TWF99019.1"/>
    <property type="molecule type" value="Genomic_DNA"/>
</dbReference>
<feature type="domain" description="Methyltransferase type 12" evidence="1">
    <location>
        <begin position="50"/>
        <end position="138"/>
    </location>
</feature>
<keyword evidence="2" id="KW-0489">Methyltransferase</keyword>
<dbReference type="SUPFAM" id="SSF53335">
    <property type="entry name" value="S-adenosyl-L-methionine-dependent methyltransferases"/>
    <property type="match status" value="1"/>
</dbReference>
<dbReference type="Gene3D" id="3.40.50.150">
    <property type="entry name" value="Vaccinia Virus protein VP39"/>
    <property type="match status" value="1"/>
</dbReference>
<dbReference type="GO" id="GO:0008168">
    <property type="term" value="F:methyltransferase activity"/>
    <property type="evidence" value="ECO:0007669"/>
    <property type="project" value="UniProtKB-KW"/>
</dbReference>
<protein>
    <submittedName>
        <fullName evidence="2">Ubiquinone/menaquinone biosynthesis C-methylase UbiE</fullName>
    </submittedName>
</protein>
<evidence type="ECO:0000313" key="2">
    <source>
        <dbReference type="EMBL" id="TWF99019.1"/>
    </source>
</evidence>
<sequence length="266" mass="29036">MPTTTTESRYVFGALGDRVREQAASRSAAYDPFTTERLTATGLTDGWHCLEVGAGEGEIAHWLAQRCAPGGSVLATDLCPERIPPAPGLRTERHDLTRDPLPEAGFDLVHARLVLQLLADRTTLLARLRTALRPGGWIQIDEFDVSYGPVLTAPSPAAAELYETFLAAKNRAVAANGGDPRWGRRVAADLLAAGFTEVDPQPRVALWRAGHPGLELLVSHTRTLRERLVAEGMTDRQLDEVCRVMRHPEFSAASCVMYSVHGRRPA</sequence>
<proteinExistence type="predicted"/>
<evidence type="ECO:0000313" key="3">
    <source>
        <dbReference type="Proteomes" id="UP000317940"/>
    </source>
</evidence>